<evidence type="ECO:0000256" key="4">
    <source>
        <dbReference type="ARBA" id="ARBA00023163"/>
    </source>
</evidence>
<dbReference type="InterPro" id="IPR009061">
    <property type="entry name" value="DNA-bd_dom_put_sf"/>
</dbReference>
<dbReference type="SUPFAM" id="SSF89082">
    <property type="entry name" value="Antibiotic binding domain of TipA-like multidrug resistance regulators"/>
    <property type="match status" value="1"/>
</dbReference>
<dbReference type="EMBL" id="SSTJ01000001">
    <property type="protein sequence ID" value="THG38980.1"/>
    <property type="molecule type" value="Genomic_DNA"/>
</dbReference>
<dbReference type="PANTHER" id="PTHR30204:SF90">
    <property type="entry name" value="HTH-TYPE TRANSCRIPTIONAL ACTIVATOR MTA"/>
    <property type="match status" value="1"/>
</dbReference>
<evidence type="ECO:0000256" key="3">
    <source>
        <dbReference type="ARBA" id="ARBA00023159"/>
    </source>
</evidence>
<dbReference type="SMART" id="SM00422">
    <property type="entry name" value="HTH_MERR"/>
    <property type="match status" value="1"/>
</dbReference>
<evidence type="ECO:0000313" key="6">
    <source>
        <dbReference type="EMBL" id="THG38980.1"/>
    </source>
</evidence>
<keyword evidence="2" id="KW-0238">DNA-binding</keyword>
<accession>A0A4S4G5N7</accession>
<dbReference type="AlphaFoldDB" id="A0A4S4G5N7"/>
<evidence type="ECO:0000313" key="7">
    <source>
        <dbReference type="Proteomes" id="UP000308978"/>
    </source>
</evidence>
<dbReference type="GO" id="GO:0003700">
    <property type="term" value="F:DNA-binding transcription factor activity"/>
    <property type="evidence" value="ECO:0007669"/>
    <property type="project" value="InterPro"/>
</dbReference>
<feature type="domain" description="HTH merR-type" evidence="5">
    <location>
        <begin position="7"/>
        <end position="73"/>
    </location>
</feature>
<dbReference type="Proteomes" id="UP000308978">
    <property type="component" value="Unassembled WGS sequence"/>
</dbReference>
<dbReference type="PANTHER" id="PTHR30204">
    <property type="entry name" value="REDOX-CYCLING DRUG-SENSING TRANSCRIPTIONAL ACTIVATOR SOXR"/>
    <property type="match status" value="1"/>
</dbReference>
<dbReference type="Gene3D" id="1.10.1660.10">
    <property type="match status" value="1"/>
</dbReference>
<keyword evidence="3" id="KW-0010">Activator</keyword>
<reference evidence="6 7" key="1">
    <citation type="submission" date="2019-04" db="EMBL/GenBank/DDBJ databases">
        <title>Microbes associate with the intestines of laboratory mice.</title>
        <authorList>
            <person name="Navarre W."/>
            <person name="Wong E."/>
            <person name="Huang K.C."/>
            <person name="Tropini C."/>
            <person name="Ng K."/>
            <person name="Yu B."/>
        </authorList>
    </citation>
    <scope>NUCLEOTIDE SEQUENCE [LARGE SCALE GENOMIC DNA]</scope>
    <source>
        <strain evidence="6 7">NM80_B27</strain>
    </source>
</reference>
<keyword evidence="1" id="KW-0805">Transcription regulation</keyword>
<comment type="caution">
    <text evidence="6">The sequence shown here is derived from an EMBL/GenBank/DDBJ whole genome shotgun (WGS) entry which is preliminary data.</text>
</comment>
<dbReference type="SUPFAM" id="SSF46955">
    <property type="entry name" value="Putative DNA-binding domain"/>
    <property type="match status" value="1"/>
</dbReference>
<sequence>MKERPKTIGEVSRASGVSPRTLRYYEERGLLRPARTEAGYRLYAAADERRLAHIMAMRSCGLPLTAIEHIMGDDEPNIHGALLKHLRTLRAQEKSLDAALHRTQAALHAIEGITNMSTEDAFEKLKQQGLESFEETYGREARERYGSAVIDATNERMMALTRDEWDAKELLEESIKVQLRLALAGNDPASKEAAELARMHERWIAIHWGPGYGKDEYLGLVRGYLADPRFIDYYDDAAGPGATAFLVKAVEAYQGNAEG</sequence>
<keyword evidence="4" id="KW-0804">Transcription</keyword>
<proteinExistence type="predicted"/>
<dbReference type="RefSeq" id="WP_136432681.1">
    <property type="nucleotide sequence ID" value="NZ_SSTJ01000001.1"/>
</dbReference>
<dbReference type="CDD" id="cd00592">
    <property type="entry name" value="HTH_MerR-like"/>
    <property type="match status" value="1"/>
</dbReference>
<dbReference type="Pfam" id="PF07739">
    <property type="entry name" value="TipAS"/>
    <property type="match status" value="1"/>
</dbReference>
<dbReference type="PRINTS" id="PR00040">
    <property type="entry name" value="HTHMERR"/>
</dbReference>
<dbReference type="Gene3D" id="1.10.490.50">
    <property type="entry name" value="Antibiotic binding domain of TipA-like multidrug resistance regulators"/>
    <property type="match status" value="1"/>
</dbReference>
<evidence type="ECO:0000256" key="1">
    <source>
        <dbReference type="ARBA" id="ARBA00023015"/>
    </source>
</evidence>
<gene>
    <name evidence="6" type="ORF">E5986_01445</name>
</gene>
<dbReference type="PROSITE" id="PS50937">
    <property type="entry name" value="HTH_MERR_2"/>
    <property type="match status" value="1"/>
</dbReference>
<evidence type="ECO:0000259" key="5">
    <source>
        <dbReference type="PROSITE" id="PS50937"/>
    </source>
</evidence>
<evidence type="ECO:0000256" key="2">
    <source>
        <dbReference type="ARBA" id="ARBA00023125"/>
    </source>
</evidence>
<dbReference type="PROSITE" id="PS00552">
    <property type="entry name" value="HTH_MERR_1"/>
    <property type="match status" value="1"/>
</dbReference>
<protein>
    <submittedName>
        <fullName evidence="6">MerR family transcriptional regulator</fullName>
    </submittedName>
</protein>
<organism evidence="6 7">
    <name type="scientific">Adlercreutzia caecimuris</name>
    <dbReference type="NCBI Taxonomy" id="671266"/>
    <lineage>
        <taxon>Bacteria</taxon>
        <taxon>Bacillati</taxon>
        <taxon>Actinomycetota</taxon>
        <taxon>Coriobacteriia</taxon>
        <taxon>Eggerthellales</taxon>
        <taxon>Eggerthellaceae</taxon>
        <taxon>Adlercreutzia</taxon>
    </lineage>
</organism>
<dbReference type="InterPro" id="IPR036244">
    <property type="entry name" value="TipA-like_antibiotic-bd"/>
</dbReference>
<dbReference type="InterPro" id="IPR000551">
    <property type="entry name" value="MerR-type_HTH_dom"/>
</dbReference>
<dbReference type="InterPro" id="IPR047057">
    <property type="entry name" value="MerR_fam"/>
</dbReference>
<dbReference type="InterPro" id="IPR012925">
    <property type="entry name" value="TipAS_dom"/>
</dbReference>
<name>A0A4S4G5N7_9ACTN</name>
<dbReference type="Pfam" id="PF13411">
    <property type="entry name" value="MerR_1"/>
    <property type="match status" value="1"/>
</dbReference>
<dbReference type="GO" id="GO:0003677">
    <property type="term" value="F:DNA binding"/>
    <property type="evidence" value="ECO:0007669"/>
    <property type="project" value="UniProtKB-KW"/>
</dbReference>